<sequence>MAIAKIPVSKASNANGDPIGAAIQNIYSLETSLVNWLAEYSVGNQTPDQVQL</sequence>
<gene>
    <name evidence="1" type="ORF">GRI43_11725</name>
</gene>
<dbReference type="AlphaFoldDB" id="A0A6I4V6Z2"/>
<reference evidence="1 2" key="1">
    <citation type="submission" date="2019-12" db="EMBL/GenBank/DDBJ databases">
        <title>Genomic-based taxomic classification of the family Erythrobacteraceae.</title>
        <authorList>
            <person name="Xu L."/>
        </authorList>
    </citation>
    <scope>NUCLEOTIDE SEQUENCE [LARGE SCALE GENOMIC DNA]</scope>
    <source>
        <strain evidence="1 2">SW-109</strain>
    </source>
</reference>
<dbReference type="Proteomes" id="UP000471435">
    <property type="component" value="Unassembled WGS sequence"/>
</dbReference>
<accession>A0A6I4V6Z2</accession>
<comment type="caution">
    <text evidence="1">The sequence shown here is derived from an EMBL/GenBank/DDBJ whole genome shotgun (WGS) entry which is preliminary data.</text>
</comment>
<keyword evidence="2" id="KW-1185">Reference proteome</keyword>
<name>A0A6I4V6Z2_9SPHN</name>
<proteinExistence type="predicted"/>
<evidence type="ECO:0000313" key="2">
    <source>
        <dbReference type="Proteomes" id="UP000471435"/>
    </source>
</evidence>
<protein>
    <submittedName>
        <fullName evidence="1">Uncharacterized protein</fullName>
    </submittedName>
</protein>
<organism evidence="1 2">
    <name type="scientific">Pontixanthobacter luteolus</name>
    <dbReference type="NCBI Taxonomy" id="295089"/>
    <lineage>
        <taxon>Bacteria</taxon>
        <taxon>Pseudomonadati</taxon>
        <taxon>Pseudomonadota</taxon>
        <taxon>Alphaproteobacteria</taxon>
        <taxon>Sphingomonadales</taxon>
        <taxon>Erythrobacteraceae</taxon>
        <taxon>Pontixanthobacter</taxon>
    </lineage>
</organism>
<evidence type="ECO:0000313" key="1">
    <source>
        <dbReference type="EMBL" id="MXP48054.1"/>
    </source>
</evidence>
<dbReference type="EMBL" id="WTYP01000002">
    <property type="protein sequence ID" value="MXP48054.1"/>
    <property type="molecule type" value="Genomic_DNA"/>
</dbReference>
<dbReference type="RefSeq" id="WP_160731277.1">
    <property type="nucleotide sequence ID" value="NZ_CANLWR010000002.1"/>
</dbReference>